<evidence type="ECO:0000256" key="4">
    <source>
        <dbReference type="ARBA" id="ARBA00022741"/>
    </source>
</evidence>
<keyword evidence="4" id="KW-0547">Nucleotide-binding</keyword>
<keyword evidence="7 8" id="KW-0472">Membrane</keyword>
<evidence type="ECO:0000256" key="5">
    <source>
        <dbReference type="ARBA" id="ARBA00022989"/>
    </source>
</evidence>
<evidence type="ECO:0000256" key="1">
    <source>
        <dbReference type="ARBA" id="ARBA00004236"/>
    </source>
</evidence>
<dbReference type="RefSeq" id="WP_185673873.1">
    <property type="nucleotide sequence ID" value="NZ_JACHVB010000012.1"/>
</dbReference>
<dbReference type="Proteomes" id="UP000546464">
    <property type="component" value="Unassembled WGS sequence"/>
</dbReference>
<comment type="subcellular location">
    <subcellularLocation>
        <location evidence="1">Cell membrane</location>
    </subcellularLocation>
</comment>
<keyword evidence="6" id="KW-0051">Antiviral defense</keyword>
<evidence type="ECO:0000313" key="11">
    <source>
        <dbReference type="Proteomes" id="UP000546464"/>
    </source>
</evidence>
<keyword evidence="3 8" id="KW-0812">Transmembrane</keyword>
<name>A0A842H9Q3_9BACT</name>
<evidence type="ECO:0000256" key="7">
    <source>
        <dbReference type="ARBA" id="ARBA00023136"/>
    </source>
</evidence>
<accession>A0A842H9Q3</accession>
<evidence type="ECO:0000259" key="9">
    <source>
        <dbReference type="Pfam" id="PF18967"/>
    </source>
</evidence>
<sequence length="187" mass="20970">MNAEDELKLSHAKECFANMHSISRFIDGKTVALTSLILLVLGGMAFIIKFVLKLEEPRFEGIFALPCVDFIALELAVLSCVASICSIFFCVATNIARLKLTSKHTALFPIHVDRYENIDLASSEMFDLLQGMDVKKMLEEYSDQLTNLGRIVARKFFWYRLAVGVFFVQAVWGVVALGLFLMSCSAR</sequence>
<dbReference type="InterPro" id="IPR043760">
    <property type="entry name" value="PycTM_dom"/>
</dbReference>
<keyword evidence="11" id="KW-1185">Reference proteome</keyword>
<reference evidence="10 11" key="1">
    <citation type="submission" date="2020-07" db="EMBL/GenBank/DDBJ databases">
        <authorList>
            <person name="Feng X."/>
        </authorList>
    </citation>
    <scope>NUCLEOTIDE SEQUENCE [LARGE SCALE GENOMIC DNA]</scope>
    <source>
        <strain evidence="10 11">JCM31066</strain>
    </source>
</reference>
<feature type="transmembrane region" description="Helical" evidence="8">
    <location>
        <begin position="71"/>
        <end position="96"/>
    </location>
</feature>
<gene>
    <name evidence="10" type="ORF">H5P28_01165</name>
</gene>
<evidence type="ECO:0000256" key="8">
    <source>
        <dbReference type="SAM" id="Phobius"/>
    </source>
</evidence>
<evidence type="ECO:0000256" key="3">
    <source>
        <dbReference type="ARBA" id="ARBA00022692"/>
    </source>
</evidence>
<feature type="domain" description="Pycsar effector protein" evidence="9">
    <location>
        <begin position="12"/>
        <end position="180"/>
    </location>
</feature>
<dbReference type="EMBL" id="JACHVB010000012">
    <property type="protein sequence ID" value="MBC2592859.1"/>
    <property type="molecule type" value="Genomic_DNA"/>
</dbReference>
<keyword evidence="5 8" id="KW-1133">Transmembrane helix</keyword>
<dbReference type="Pfam" id="PF18967">
    <property type="entry name" value="PycTM"/>
    <property type="match status" value="1"/>
</dbReference>
<dbReference type="AlphaFoldDB" id="A0A842H9Q3"/>
<comment type="caution">
    <text evidence="10">The sequence shown here is derived from an EMBL/GenBank/DDBJ whole genome shotgun (WGS) entry which is preliminary data.</text>
</comment>
<feature type="transmembrane region" description="Helical" evidence="8">
    <location>
        <begin position="31"/>
        <end position="51"/>
    </location>
</feature>
<evidence type="ECO:0000256" key="2">
    <source>
        <dbReference type="ARBA" id="ARBA00022475"/>
    </source>
</evidence>
<keyword evidence="2" id="KW-1003">Cell membrane</keyword>
<evidence type="ECO:0000256" key="6">
    <source>
        <dbReference type="ARBA" id="ARBA00023118"/>
    </source>
</evidence>
<protein>
    <recommendedName>
        <fullName evidence="9">Pycsar effector protein domain-containing protein</fullName>
    </recommendedName>
</protein>
<feature type="transmembrane region" description="Helical" evidence="8">
    <location>
        <begin position="157"/>
        <end position="182"/>
    </location>
</feature>
<evidence type="ECO:0000313" key="10">
    <source>
        <dbReference type="EMBL" id="MBC2592859.1"/>
    </source>
</evidence>
<proteinExistence type="predicted"/>
<organism evidence="10 11">
    <name type="scientific">Ruficoccus amylovorans</name>
    <dbReference type="NCBI Taxonomy" id="1804625"/>
    <lineage>
        <taxon>Bacteria</taxon>
        <taxon>Pseudomonadati</taxon>
        <taxon>Verrucomicrobiota</taxon>
        <taxon>Opitutia</taxon>
        <taxon>Puniceicoccales</taxon>
        <taxon>Cerasicoccaceae</taxon>
        <taxon>Ruficoccus</taxon>
    </lineage>
</organism>